<keyword evidence="2 9" id="KW-1003">Cell membrane</keyword>
<proteinExistence type="inferred from homology"/>
<evidence type="ECO:0000256" key="8">
    <source>
        <dbReference type="ARBA" id="ARBA00023136"/>
    </source>
</evidence>
<dbReference type="Pfam" id="PF01252">
    <property type="entry name" value="Peptidase_A8"/>
    <property type="match status" value="1"/>
</dbReference>
<dbReference type="PANTHER" id="PTHR33695">
    <property type="entry name" value="LIPOPROTEIN SIGNAL PEPTIDASE"/>
    <property type="match status" value="1"/>
</dbReference>
<accession>A0A1G9EVM5</accession>
<dbReference type="RefSeq" id="WP_091517038.1">
    <property type="nucleotide sequence ID" value="NZ_FNFH01000009.1"/>
</dbReference>
<evidence type="ECO:0000256" key="4">
    <source>
        <dbReference type="ARBA" id="ARBA00022692"/>
    </source>
</evidence>
<gene>
    <name evidence="9" type="primary">lspA</name>
    <name evidence="12" type="ORF">SAMN05216212_3250</name>
</gene>
<evidence type="ECO:0000256" key="1">
    <source>
        <dbReference type="ARBA" id="ARBA00006139"/>
    </source>
</evidence>
<feature type="compositionally biased region" description="Basic and acidic residues" evidence="11">
    <location>
        <begin position="177"/>
        <end position="190"/>
    </location>
</feature>
<dbReference type="PRINTS" id="PR00781">
    <property type="entry name" value="LIPOSIGPTASE"/>
</dbReference>
<evidence type="ECO:0000256" key="2">
    <source>
        <dbReference type="ARBA" id="ARBA00022475"/>
    </source>
</evidence>
<comment type="function">
    <text evidence="9">This protein specifically catalyzes the removal of signal peptides from prolipoproteins.</text>
</comment>
<dbReference type="GO" id="GO:0006508">
    <property type="term" value="P:proteolysis"/>
    <property type="evidence" value="ECO:0007669"/>
    <property type="project" value="UniProtKB-KW"/>
</dbReference>
<keyword evidence="3 9" id="KW-0645">Protease</keyword>
<evidence type="ECO:0000256" key="11">
    <source>
        <dbReference type="SAM" id="MobiDB-lite"/>
    </source>
</evidence>
<dbReference type="GO" id="GO:0005886">
    <property type="term" value="C:plasma membrane"/>
    <property type="evidence" value="ECO:0007669"/>
    <property type="project" value="UniProtKB-SubCell"/>
</dbReference>
<keyword evidence="6 9" id="KW-0378">Hydrolase</keyword>
<evidence type="ECO:0000256" key="7">
    <source>
        <dbReference type="ARBA" id="ARBA00022989"/>
    </source>
</evidence>
<feature type="region of interest" description="Disordered" evidence="11">
    <location>
        <begin position="169"/>
        <end position="190"/>
    </location>
</feature>
<name>A0A1G9EVM5_9GAMM</name>
<keyword evidence="13" id="KW-1185">Reference proteome</keyword>
<keyword evidence="4 9" id="KW-0812">Transmembrane</keyword>
<reference evidence="13" key="1">
    <citation type="submission" date="2016-10" db="EMBL/GenBank/DDBJ databases">
        <authorList>
            <person name="Varghese N."/>
            <person name="Submissions S."/>
        </authorList>
    </citation>
    <scope>NUCLEOTIDE SEQUENCE [LARGE SCALE GENOMIC DNA]</scope>
    <source>
        <strain evidence="13">CGMCC 1.10658</strain>
    </source>
</reference>
<comment type="subcellular location">
    <subcellularLocation>
        <location evidence="9">Cell membrane</location>
        <topology evidence="9">Multi-pass membrane protein</topology>
    </subcellularLocation>
</comment>
<protein>
    <recommendedName>
        <fullName evidence="9">Lipoprotein signal peptidase</fullName>
        <ecNumber evidence="9">3.4.23.36</ecNumber>
    </recommendedName>
    <alternativeName>
        <fullName evidence="9">Prolipoprotein signal peptidase</fullName>
    </alternativeName>
    <alternativeName>
        <fullName evidence="9">Signal peptidase II</fullName>
        <shortName evidence="9">SPase II</shortName>
    </alternativeName>
</protein>
<keyword evidence="5 9" id="KW-0064">Aspartyl protease</keyword>
<dbReference type="STRING" id="658219.SAMN05216212_3250"/>
<evidence type="ECO:0000256" key="5">
    <source>
        <dbReference type="ARBA" id="ARBA00022750"/>
    </source>
</evidence>
<organism evidence="12 13">
    <name type="scientific">Microbulbifer yueqingensis</name>
    <dbReference type="NCBI Taxonomy" id="658219"/>
    <lineage>
        <taxon>Bacteria</taxon>
        <taxon>Pseudomonadati</taxon>
        <taxon>Pseudomonadota</taxon>
        <taxon>Gammaproteobacteria</taxon>
        <taxon>Cellvibrionales</taxon>
        <taxon>Microbulbiferaceae</taxon>
        <taxon>Microbulbifer</taxon>
    </lineage>
</organism>
<feature type="active site" evidence="9">
    <location>
        <position position="128"/>
    </location>
</feature>
<comment type="similarity">
    <text evidence="1 9 10">Belongs to the peptidase A8 family.</text>
</comment>
<keyword evidence="8 9" id="KW-0472">Membrane</keyword>
<evidence type="ECO:0000256" key="9">
    <source>
        <dbReference type="HAMAP-Rule" id="MF_00161"/>
    </source>
</evidence>
<dbReference type="OrthoDB" id="9810259at2"/>
<dbReference type="AlphaFoldDB" id="A0A1G9EVM5"/>
<evidence type="ECO:0000256" key="10">
    <source>
        <dbReference type="RuleBase" id="RU004181"/>
    </source>
</evidence>
<keyword evidence="7 9" id="KW-1133">Transmembrane helix</keyword>
<comment type="pathway">
    <text evidence="9">Protein modification; lipoprotein biosynthesis (signal peptide cleavage).</text>
</comment>
<dbReference type="GO" id="GO:0004190">
    <property type="term" value="F:aspartic-type endopeptidase activity"/>
    <property type="evidence" value="ECO:0007669"/>
    <property type="project" value="UniProtKB-UniRule"/>
</dbReference>
<sequence>MPKFAGHKLTGHPWRWYWLALAVIAMDIATKVWAVGEFRAGPPFQIIPGLLQFTYAENYGAAFSFLADAGGWQRWFFGVVAVGFSIMVIVWLWRLPASKRWEPFALGLILGGALGNLWDRMVLGYVRDFISVYYNTWSFPVFNVADMAISVGAAMLVIELLFFSDSDENGEQVAGHPGKDAKKSAETQKS</sequence>
<dbReference type="PANTHER" id="PTHR33695:SF1">
    <property type="entry name" value="LIPOPROTEIN SIGNAL PEPTIDASE"/>
    <property type="match status" value="1"/>
</dbReference>
<dbReference type="EMBL" id="FNFH01000009">
    <property type="protein sequence ID" value="SDK80088.1"/>
    <property type="molecule type" value="Genomic_DNA"/>
</dbReference>
<comment type="catalytic activity">
    <reaction evidence="9">
        <text>Release of signal peptides from bacterial membrane prolipoproteins. Hydrolyzes -Xaa-Yaa-Zaa-|-(S,diacylglyceryl)Cys-, in which Xaa is hydrophobic (preferably Leu), and Yaa (Ala or Ser) and Zaa (Gly or Ala) have small, neutral side chains.</text>
        <dbReference type="EC" id="3.4.23.36"/>
    </reaction>
</comment>
<dbReference type="NCBIfam" id="TIGR00077">
    <property type="entry name" value="lspA"/>
    <property type="match status" value="1"/>
</dbReference>
<dbReference type="InterPro" id="IPR001872">
    <property type="entry name" value="Peptidase_A8"/>
</dbReference>
<evidence type="ECO:0000313" key="13">
    <source>
        <dbReference type="Proteomes" id="UP000199305"/>
    </source>
</evidence>
<evidence type="ECO:0000256" key="3">
    <source>
        <dbReference type="ARBA" id="ARBA00022670"/>
    </source>
</evidence>
<evidence type="ECO:0000256" key="6">
    <source>
        <dbReference type="ARBA" id="ARBA00022801"/>
    </source>
</evidence>
<feature type="active site" evidence="9">
    <location>
        <position position="146"/>
    </location>
</feature>
<dbReference type="Proteomes" id="UP000199305">
    <property type="component" value="Unassembled WGS sequence"/>
</dbReference>
<dbReference type="UniPathway" id="UPA00665"/>
<dbReference type="HAMAP" id="MF_00161">
    <property type="entry name" value="LspA"/>
    <property type="match status" value="1"/>
</dbReference>
<dbReference type="EC" id="3.4.23.36" evidence="9"/>
<evidence type="ECO:0000313" key="12">
    <source>
        <dbReference type="EMBL" id="SDK80088.1"/>
    </source>
</evidence>